<dbReference type="PROSITE" id="PS50830">
    <property type="entry name" value="TNASE_3"/>
    <property type="match status" value="1"/>
</dbReference>
<dbReference type="InterPro" id="IPR016071">
    <property type="entry name" value="Staphylococal_nuclease_OB-fold"/>
</dbReference>
<sequence>MPGRIRRDPRLQLLWIALLVALALLSKWLEPYLLPSASSEPNNEGEQEILRVVDGDTLLLKRNRVRVRLQGIDTPETVKDNTPVQAWGPEATAYTKRFVEEAGGKLFFTIDGEREDQYGRKLRFVWHDERLLNEELVAAGLAKAKLAYDYSQPMKDRLREAQNRARRARIGIWSTSH</sequence>
<reference evidence="5 6" key="1">
    <citation type="submission" date="2019-08" db="EMBL/GenBank/DDBJ databases">
        <title>Deep-cultivation of Planctomycetes and their phenomic and genomic characterization uncovers novel biology.</title>
        <authorList>
            <person name="Wiegand S."/>
            <person name="Jogler M."/>
            <person name="Boedeker C."/>
            <person name="Pinto D."/>
            <person name="Vollmers J."/>
            <person name="Rivas-Marin E."/>
            <person name="Kohn T."/>
            <person name="Peeters S.H."/>
            <person name="Heuer A."/>
            <person name="Rast P."/>
            <person name="Oberbeckmann S."/>
            <person name="Bunk B."/>
            <person name="Jeske O."/>
            <person name="Meyerdierks A."/>
            <person name="Storesund J.E."/>
            <person name="Kallscheuer N."/>
            <person name="Luecker S."/>
            <person name="Lage O.M."/>
            <person name="Pohl T."/>
            <person name="Merkel B.J."/>
            <person name="Hornburger P."/>
            <person name="Mueller R.-W."/>
            <person name="Bruemmer F."/>
            <person name="Labrenz M."/>
            <person name="Spormann A.M."/>
            <person name="Op den Camp H."/>
            <person name="Overmann J."/>
            <person name="Amann R."/>
            <person name="Jetten M.S.M."/>
            <person name="Mascher T."/>
            <person name="Medema M.H."/>
            <person name="Devos D.P."/>
            <person name="Kaster A.-K."/>
            <person name="Ovreas L."/>
            <person name="Rohde M."/>
            <person name="Galperin M.Y."/>
            <person name="Jogler C."/>
        </authorList>
    </citation>
    <scope>NUCLEOTIDE SEQUENCE [LARGE SCALE GENOMIC DNA]</scope>
    <source>
        <strain evidence="5 6">Pr1d</strain>
    </source>
</reference>
<organism evidence="5 6">
    <name type="scientific">Bythopirellula goksoeyrii</name>
    <dbReference type="NCBI Taxonomy" id="1400387"/>
    <lineage>
        <taxon>Bacteria</taxon>
        <taxon>Pseudomonadati</taxon>
        <taxon>Planctomycetota</taxon>
        <taxon>Planctomycetia</taxon>
        <taxon>Pirellulales</taxon>
        <taxon>Lacipirellulaceae</taxon>
        <taxon>Bythopirellula</taxon>
    </lineage>
</organism>
<dbReference type="SMART" id="SM00318">
    <property type="entry name" value="SNc"/>
    <property type="match status" value="1"/>
</dbReference>
<dbReference type="Proteomes" id="UP000323917">
    <property type="component" value="Chromosome"/>
</dbReference>
<dbReference type="InterPro" id="IPR035437">
    <property type="entry name" value="SNase_OB-fold_sf"/>
</dbReference>
<evidence type="ECO:0000313" key="6">
    <source>
        <dbReference type="Proteomes" id="UP000323917"/>
    </source>
</evidence>
<dbReference type="AlphaFoldDB" id="A0A5B9QCE4"/>
<evidence type="ECO:0000259" key="4">
    <source>
        <dbReference type="PROSITE" id="PS50830"/>
    </source>
</evidence>
<protein>
    <submittedName>
        <fullName evidence="5">Thermonuclease</fullName>
        <ecNumber evidence="5">3.1.31.1</ecNumber>
    </submittedName>
</protein>
<feature type="domain" description="TNase-like" evidence="4">
    <location>
        <begin position="43"/>
        <end position="175"/>
    </location>
</feature>
<keyword evidence="1" id="KW-0540">Nuclease</keyword>
<keyword evidence="6" id="KW-1185">Reference proteome</keyword>
<dbReference type="Pfam" id="PF00565">
    <property type="entry name" value="SNase"/>
    <property type="match status" value="1"/>
</dbReference>
<keyword evidence="2" id="KW-0255">Endonuclease</keyword>
<dbReference type="PANTHER" id="PTHR12302:SF3">
    <property type="entry name" value="SERINE_THREONINE-PROTEIN KINASE 31"/>
    <property type="match status" value="1"/>
</dbReference>
<dbReference type="SUPFAM" id="SSF50199">
    <property type="entry name" value="Staphylococcal nuclease"/>
    <property type="match status" value="1"/>
</dbReference>
<dbReference type="GO" id="GO:1990599">
    <property type="term" value="F:3' overhang single-stranded DNA endodeoxyribonuclease activity"/>
    <property type="evidence" value="ECO:0007669"/>
    <property type="project" value="UniProtKB-EC"/>
</dbReference>
<name>A0A5B9QCE4_9BACT</name>
<dbReference type="Gene3D" id="2.40.50.90">
    <property type="match status" value="1"/>
</dbReference>
<evidence type="ECO:0000256" key="1">
    <source>
        <dbReference type="ARBA" id="ARBA00022722"/>
    </source>
</evidence>
<dbReference type="EMBL" id="CP042913">
    <property type="protein sequence ID" value="QEG35290.1"/>
    <property type="molecule type" value="Genomic_DNA"/>
</dbReference>
<evidence type="ECO:0000256" key="3">
    <source>
        <dbReference type="ARBA" id="ARBA00022801"/>
    </source>
</evidence>
<proteinExistence type="predicted"/>
<evidence type="ECO:0000256" key="2">
    <source>
        <dbReference type="ARBA" id="ARBA00022759"/>
    </source>
</evidence>
<dbReference type="KEGG" id="bgok:Pr1d_25860"/>
<evidence type="ECO:0000313" key="5">
    <source>
        <dbReference type="EMBL" id="QEG35290.1"/>
    </source>
</evidence>
<dbReference type="PANTHER" id="PTHR12302">
    <property type="entry name" value="EBNA2 BINDING PROTEIN P100"/>
    <property type="match status" value="1"/>
</dbReference>
<dbReference type="EC" id="3.1.31.1" evidence="5"/>
<dbReference type="OrthoDB" id="4376109at2"/>
<accession>A0A5B9QCE4</accession>
<keyword evidence="3 5" id="KW-0378">Hydrolase</keyword>
<dbReference type="RefSeq" id="WP_148073821.1">
    <property type="nucleotide sequence ID" value="NZ_CP042913.1"/>
</dbReference>
<gene>
    <name evidence="5" type="primary">nucH</name>
    <name evidence="5" type="ORF">Pr1d_25860</name>
</gene>